<dbReference type="Proteomes" id="UP001151760">
    <property type="component" value="Unassembled WGS sequence"/>
</dbReference>
<evidence type="ECO:0000313" key="3">
    <source>
        <dbReference type="Proteomes" id="UP001151760"/>
    </source>
</evidence>
<evidence type="ECO:0000313" key="2">
    <source>
        <dbReference type="EMBL" id="GJS69162.1"/>
    </source>
</evidence>
<evidence type="ECO:0000256" key="1">
    <source>
        <dbReference type="SAM" id="MobiDB-lite"/>
    </source>
</evidence>
<proteinExistence type="predicted"/>
<reference evidence="2" key="2">
    <citation type="submission" date="2022-01" db="EMBL/GenBank/DDBJ databases">
        <authorList>
            <person name="Yamashiro T."/>
            <person name="Shiraishi A."/>
            <person name="Satake H."/>
            <person name="Nakayama K."/>
        </authorList>
    </citation>
    <scope>NUCLEOTIDE SEQUENCE</scope>
</reference>
<comment type="caution">
    <text evidence="2">The sequence shown here is derived from an EMBL/GenBank/DDBJ whole genome shotgun (WGS) entry which is preliminary data.</text>
</comment>
<reference evidence="2" key="1">
    <citation type="journal article" date="2022" name="Int. J. Mol. Sci.">
        <title>Draft Genome of Tanacetum Coccineum: Genomic Comparison of Closely Related Tanacetum-Family Plants.</title>
        <authorList>
            <person name="Yamashiro T."/>
            <person name="Shiraishi A."/>
            <person name="Nakayama K."/>
            <person name="Satake H."/>
        </authorList>
    </citation>
    <scope>NUCLEOTIDE SEQUENCE</scope>
</reference>
<keyword evidence="3" id="KW-1185">Reference proteome</keyword>
<name>A0ABQ4XWI5_9ASTR</name>
<accession>A0ABQ4XWI5</accession>
<feature type="compositionally biased region" description="Basic and acidic residues" evidence="1">
    <location>
        <begin position="144"/>
        <end position="161"/>
    </location>
</feature>
<organism evidence="2 3">
    <name type="scientific">Tanacetum coccineum</name>
    <dbReference type="NCBI Taxonomy" id="301880"/>
    <lineage>
        <taxon>Eukaryota</taxon>
        <taxon>Viridiplantae</taxon>
        <taxon>Streptophyta</taxon>
        <taxon>Embryophyta</taxon>
        <taxon>Tracheophyta</taxon>
        <taxon>Spermatophyta</taxon>
        <taxon>Magnoliopsida</taxon>
        <taxon>eudicotyledons</taxon>
        <taxon>Gunneridae</taxon>
        <taxon>Pentapetalae</taxon>
        <taxon>asterids</taxon>
        <taxon>campanulids</taxon>
        <taxon>Asterales</taxon>
        <taxon>Asteraceae</taxon>
        <taxon>Asteroideae</taxon>
        <taxon>Anthemideae</taxon>
        <taxon>Anthemidinae</taxon>
        <taxon>Tanacetum</taxon>
    </lineage>
</organism>
<protein>
    <submittedName>
        <fullName evidence="2">Uncharacterized protein</fullName>
    </submittedName>
</protein>
<gene>
    <name evidence="2" type="ORF">Tco_0702003</name>
</gene>
<sequence>MVWEKFQKATRDNSNILHGGEGIKAKKLPIRGGTRWIRILHSEEWNRNMKQENISENMTISKHRVEARKKKQYVHLNKQEVRCDFQLSIVRVWLRSICNTLTAKIDLYYELPLLLPYFQPIQPRAKSGYESPYVDIVRDTDSIAEYESKEGEREPNKHTEKPSMNGSKHK</sequence>
<dbReference type="EMBL" id="BQNB010009843">
    <property type="protein sequence ID" value="GJS69162.1"/>
    <property type="molecule type" value="Genomic_DNA"/>
</dbReference>
<feature type="region of interest" description="Disordered" evidence="1">
    <location>
        <begin position="144"/>
        <end position="170"/>
    </location>
</feature>